<dbReference type="KEGG" id="kpm:KPHS_19450"/>
<name>A0A0H3GMR5_KLEPH</name>
<dbReference type="EMBL" id="CP003200">
    <property type="protein sequence ID" value="AEW60643.1"/>
    <property type="molecule type" value="Genomic_DNA"/>
</dbReference>
<dbReference type="HOGENOM" id="CLU_215351_0_0_6"/>
<evidence type="ECO:0000313" key="2">
    <source>
        <dbReference type="Proteomes" id="UP000007841"/>
    </source>
</evidence>
<dbReference type="RefSeq" id="WP_004217849.1">
    <property type="nucleotide sequence ID" value="NC_016845.1"/>
</dbReference>
<dbReference type="STRING" id="1125630.KPHS_19450"/>
<gene>
    <name evidence="1" type="ordered locus">KPHS_19450</name>
</gene>
<dbReference type="AlphaFoldDB" id="A0A0H3GMR5"/>
<dbReference type="PATRIC" id="fig|1125630.4.peg.1895"/>
<protein>
    <submittedName>
        <fullName evidence="1">Uncharacterized protein</fullName>
    </submittedName>
</protein>
<dbReference type="GeneID" id="11846963"/>
<dbReference type="Proteomes" id="UP000007841">
    <property type="component" value="Chromosome"/>
</dbReference>
<reference evidence="1 2" key="1">
    <citation type="journal article" date="2012" name="J. Bacteriol.">
        <title>Complete genome sequence of Klebsiella pneumoniae subsp. pneumoniae HS11286, a multidrug-resistant strain isolated from human sputum.</title>
        <authorList>
            <person name="Liu P."/>
            <person name="Li P."/>
            <person name="Jiang X."/>
            <person name="Bi D."/>
            <person name="Xie Y."/>
            <person name="Tai C."/>
            <person name="Deng Z."/>
            <person name="Rajakumar K."/>
            <person name="Ou H.Y."/>
        </authorList>
    </citation>
    <scope>NUCLEOTIDE SEQUENCE [LARGE SCALE GENOMIC DNA]</scope>
    <source>
        <strain evidence="1 2">HS11286</strain>
    </source>
</reference>
<dbReference type="RefSeq" id="YP_005226245.1">
    <property type="nucleotide sequence ID" value="NC_016845.1"/>
</dbReference>
<evidence type="ECO:0000313" key="1">
    <source>
        <dbReference type="EMBL" id="AEW60643.1"/>
    </source>
</evidence>
<accession>A0A0H3GMR5</accession>
<sequence length="38" mass="4397">MSHFIPVSVSNVLYYRIFLPASQRRRQSARFVKRGATG</sequence>
<organism evidence="1 2">
    <name type="scientific">Klebsiella pneumoniae subsp. pneumoniae (strain HS11286)</name>
    <dbReference type="NCBI Taxonomy" id="1125630"/>
    <lineage>
        <taxon>Bacteria</taxon>
        <taxon>Pseudomonadati</taxon>
        <taxon>Pseudomonadota</taxon>
        <taxon>Gammaproteobacteria</taxon>
        <taxon>Enterobacterales</taxon>
        <taxon>Enterobacteriaceae</taxon>
        <taxon>Klebsiella/Raoultella group</taxon>
        <taxon>Klebsiella</taxon>
        <taxon>Klebsiella pneumoniae complex</taxon>
    </lineage>
</organism>
<proteinExistence type="predicted"/>
<keyword evidence="2" id="KW-1185">Reference proteome</keyword>